<evidence type="ECO:0000313" key="1">
    <source>
        <dbReference type="EMBL" id="RHC99834.1"/>
    </source>
</evidence>
<evidence type="ECO:0000313" key="2">
    <source>
        <dbReference type="EMBL" id="RHE94176.1"/>
    </source>
</evidence>
<proteinExistence type="predicted"/>
<dbReference type="EMBL" id="QSKW01000026">
    <property type="protein sequence ID" value="RHE94176.1"/>
    <property type="molecule type" value="Genomic_DNA"/>
</dbReference>
<dbReference type="Proteomes" id="UP000266391">
    <property type="component" value="Unassembled WGS sequence"/>
</dbReference>
<dbReference type="RefSeq" id="WP_118093609.1">
    <property type="nucleotide sequence ID" value="NZ_QSIQ01000032.1"/>
</dbReference>
<protein>
    <submittedName>
        <fullName evidence="1">Uncharacterized protein</fullName>
    </submittedName>
</protein>
<gene>
    <name evidence="2" type="ORF">DW707_13880</name>
    <name evidence="1" type="ORF">DW813_14700</name>
</gene>
<comment type="caution">
    <text evidence="1">The sequence shown here is derived from an EMBL/GenBank/DDBJ whole genome shotgun (WGS) entry which is preliminary data.</text>
</comment>
<sequence length="146" mass="16931">MTFEKSFPNMVMVCVDGVENEDIYGRYFHRYKKEETFFPDSATLIIEMERFYDAIGYPQAATKTRKFMERKGGRIPAKEHMAVISDGQDLIQLRGNLATFLVGVTSRQNASWQGDVVWMEQKIRKHFCSDMELVVFVDDAVKKSEL</sequence>
<reference evidence="3 4" key="1">
    <citation type="submission" date="2018-08" db="EMBL/GenBank/DDBJ databases">
        <title>A genome reference for cultivated species of the human gut microbiota.</title>
        <authorList>
            <person name="Zou Y."/>
            <person name="Xue W."/>
            <person name="Luo G."/>
        </authorList>
    </citation>
    <scope>NUCLEOTIDE SEQUENCE [LARGE SCALE GENOMIC DNA]</scope>
    <source>
        <strain evidence="2 4">AM27-11</strain>
        <strain evidence="1 3">AM32-8LB</strain>
    </source>
</reference>
<accession>A0A396AAS7</accession>
<name>A0A396AAS7_9FIRM</name>
<dbReference type="EMBL" id="QSIQ01000032">
    <property type="protein sequence ID" value="RHC99834.1"/>
    <property type="molecule type" value="Genomic_DNA"/>
</dbReference>
<dbReference type="Proteomes" id="UP000286271">
    <property type="component" value="Unassembled WGS sequence"/>
</dbReference>
<evidence type="ECO:0000313" key="3">
    <source>
        <dbReference type="Proteomes" id="UP000266391"/>
    </source>
</evidence>
<organism evidence="1 3">
    <name type="scientific">Roseburia inulinivorans</name>
    <dbReference type="NCBI Taxonomy" id="360807"/>
    <lineage>
        <taxon>Bacteria</taxon>
        <taxon>Bacillati</taxon>
        <taxon>Bacillota</taxon>
        <taxon>Clostridia</taxon>
        <taxon>Lachnospirales</taxon>
        <taxon>Lachnospiraceae</taxon>
        <taxon>Roseburia</taxon>
    </lineage>
</organism>
<evidence type="ECO:0000313" key="4">
    <source>
        <dbReference type="Proteomes" id="UP000286271"/>
    </source>
</evidence>
<dbReference type="AlphaFoldDB" id="A0A396AAS7"/>